<name>A0A1F5ELH3_9BACT</name>
<dbReference type="AlphaFoldDB" id="A0A1F5ELH3"/>
<keyword evidence="1" id="KW-0472">Membrane</keyword>
<keyword evidence="1" id="KW-0812">Transmembrane</keyword>
<reference evidence="3 4" key="1">
    <citation type="journal article" date="2016" name="Nat. Commun.">
        <title>Thousands of microbial genomes shed light on interconnected biogeochemical processes in an aquifer system.</title>
        <authorList>
            <person name="Anantharaman K."/>
            <person name="Brown C.T."/>
            <person name="Hug L.A."/>
            <person name="Sharon I."/>
            <person name="Castelle C.J."/>
            <person name="Probst A.J."/>
            <person name="Thomas B.C."/>
            <person name="Singh A."/>
            <person name="Wilkins M.J."/>
            <person name="Karaoz U."/>
            <person name="Brodie E.L."/>
            <person name="Williams K.H."/>
            <person name="Hubbard S.S."/>
            <person name="Banfield J.F."/>
        </authorList>
    </citation>
    <scope>NUCLEOTIDE SEQUENCE [LARGE SCALE GENOMIC DNA]</scope>
</reference>
<evidence type="ECO:0000256" key="1">
    <source>
        <dbReference type="SAM" id="Phobius"/>
    </source>
</evidence>
<dbReference type="Pfam" id="PF13020">
    <property type="entry name" value="NOV_C"/>
    <property type="match status" value="1"/>
</dbReference>
<evidence type="ECO:0000313" key="4">
    <source>
        <dbReference type="Proteomes" id="UP000176865"/>
    </source>
</evidence>
<dbReference type="STRING" id="1797579.A2996_01075"/>
<comment type="caution">
    <text evidence="3">The sequence shown here is derived from an EMBL/GenBank/DDBJ whole genome shotgun (WGS) entry which is preliminary data.</text>
</comment>
<keyword evidence="1" id="KW-1133">Transmembrane helix</keyword>
<proteinExistence type="predicted"/>
<sequence length="375" mass="43909">MNETELQNFRLDEYKEEISVYKNYTEKLNNFRETKESLSPSFLFAYGISLLLTFFVLISFGGDLKGNFWGSFFTGGLIAFWLHGIFYTDFLVNIISLGKLNELKKQIKKIEELRNNSYSKLQPFEKTIRSYFENQLKDFFEKNLFKKRSGSQQFEESLSEFSLMIKEVSAVNLATTRIPLKEYEDYLIKRTIDHNFQSSKKTEKLDSIRSLVKNFSKAPEQKPKEVIAPERLYRTARKIDNWEEINKKRKMTGLKGEEIAVVIEQEFFESIGRKDLAQKVRHVSVEDGDGLGYDVLSFFENGREKYIEVKSTTTSLSSPFYLSRNELGFLKEHDEDAFIYRVLVSGDMPQIRSYSSIEILEKNELIPVQYMVRAK</sequence>
<accession>A0A1F5ELH3</accession>
<feature type="transmembrane region" description="Helical" evidence="1">
    <location>
        <begin position="42"/>
        <end position="62"/>
    </location>
</feature>
<gene>
    <name evidence="3" type="ORF">A2996_01075</name>
</gene>
<dbReference type="Proteomes" id="UP000176865">
    <property type="component" value="Unassembled WGS sequence"/>
</dbReference>
<evidence type="ECO:0000313" key="3">
    <source>
        <dbReference type="EMBL" id="OGD68248.1"/>
    </source>
</evidence>
<dbReference type="InterPro" id="IPR024975">
    <property type="entry name" value="NOV_C"/>
</dbReference>
<protein>
    <recommendedName>
        <fullName evidence="2">Protein NO VEIN C-terminal domain-containing protein</fullName>
    </recommendedName>
</protein>
<evidence type="ECO:0000259" key="2">
    <source>
        <dbReference type="Pfam" id="PF13020"/>
    </source>
</evidence>
<dbReference type="EMBL" id="MFAB01000031">
    <property type="protein sequence ID" value="OGD68248.1"/>
    <property type="molecule type" value="Genomic_DNA"/>
</dbReference>
<feature type="transmembrane region" description="Helical" evidence="1">
    <location>
        <begin position="68"/>
        <end position="95"/>
    </location>
</feature>
<organism evidence="3 4">
    <name type="scientific">Candidatus Campbellbacteria bacterium RIFCSPLOWO2_01_FULL_34_15</name>
    <dbReference type="NCBI Taxonomy" id="1797579"/>
    <lineage>
        <taxon>Bacteria</taxon>
        <taxon>Candidatus Campbelliibacteriota</taxon>
    </lineage>
</organism>
<feature type="domain" description="Protein NO VEIN C-terminal" evidence="2">
    <location>
        <begin position="263"/>
        <end position="352"/>
    </location>
</feature>